<organism evidence="3 4">
    <name type="scientific">Clostridium beijerinckii</name>
    <name type="common">Clostridium MP</name>
    <dbReference type="NCBI Taxonomy" id="1520"/>
    <lineage>
        <taxon>Bacteria</taxon>
        <taxon>Bacillati</taxon>
        <taxon>Bacillota</taxon>
        <taxon>Clostridia</taxon>
        <taxon>Eubacteriales</taxon>
        <taxon>Clostridiaceae</taxon>
        <taxon>Clostridium</taxon>
    </lineage>
</organism>
<evidence type="ECO:0000259" key="1">
    <source>
        <dbReference type="Pfam" id="PF06250"/>
    </source>
</evidence>
<dbReference type="Proteomes" id="UP000190959">
    <property type="component" value="Unassembled WGS sequence"/>
</dbReference>
<proteinExistence type="predicted"/>
<dbReference type="AlphaFoldDB" id="A0A1S9N432"/>
<dbReference type="PANTHER" id="PTHR30547:SF5">
    <property type="entry name" value="NUCLEASE YHCG-RELATED"/>
    <property type="match status" value="1"/>
</dbReference>
<dbReference type="Gene3D" id="3.40.1350.10">
    <property type="match status" value="1"/>
</dbReference>
<dbReference type="Pfam" id="PF06250">
    <property type="entry name" value="YhcG_C"/>
    <property type="match status" value="1"/>
</dbReference>
<accession>A0A1S9N432</accession>
<dbReference type="GO" id="GO:0003676">
    <property type="term" value="F:nucleic acid binding"/>
    <property type="evidence" value="ECO:0007669"/>
    <property type="project" value="InterPro"/>
</dbReference>
<dbReference type="Pfam" id="PF17761">
    <property type="entry name" value="DUF1016_N"/>
    <property type="match status" value="1"/>
</dbReference>
<name>A0A1S9N432_CLOBE</name>
<dbReference type="InterPro" id="IPR009362">
    <property type="entry name" value="YhcG_C"/>
</dbReference>
<protein>
    <submittedName>
        <fullName evidence="3">Cytoplasmic protein</fullName>
    </submittedName>
</protein>
<evidence type="ECO:0000313" key="3">
    <source>
        <dbReference type="EMBL" id="OOP72121.1"/>
    </source>
</evidence>
<dbReference type="RefSeq" id="WP_078116515.1">
    <property type="nucleotide sequence ID" value="NZ_MWMH01000006.1"/>
</dbReference>
<evidence type="ECO:0000313" key="4">
    <source>
        <dbReference type="Proteomes" id="UP000190959"/>
    </source>
</evidence>
<sequence>MSNLINNETINILYKEIAKVIDNSKRNIVAAVNSEMVILYWNIGKIIKTEILQSEKAEYGKSVISDLSKDLTKEYGKGYSQRNLFNMVKFFETFQDEQILQTLSAKLSWSHFVKLFYIDDDLKRDFYTTMCINEHWSVRTLTDRINSMLYERTAISKKPELTIRNDLKQLNDKNKMTTDLFFRDPYVLDFLQLQDTYSEKDIENAILADLEKFILEMGRDFAFLGRQVRITVGNKDYYIDLLFYHRKLRRLVLIELKLGEFLPEHKGQVELYLRWLQKNEMNEGEEPPIAIILCASKNDEEIELLEVDKSGIHVGQYLTQLPPKELFQEKLHKAIERARDSLASREIE</sequence>
<comment type="caution">
    <text evidence="3">The sequence shown here is derived from an EMBL/GenBank/DDBJ whole genome shotgun (WGS) entry which is preliminary data.</text>
</comment>
<feature type="domain" description="YhcG PDDEXK nuclease" evidence="1">
    <location>
        <begin position="181"/>
        <end position="331"/>
    </location>
</feature>
<dbReference type="InterPro" id="IPR041527">
    <property type="entry name" value="YhcG_N"/>
</dbReference>
<reference evidence="3 4" key="1">
    <citation type="submission" date="2017-02" db="EMBL/GenBank/DDBJ databases">
        <title>Genome sequence of Clostridium beijerinckii Br21.</title>
        <authorList>
            <person name="Fonseca B.C."/>
            <person name="Guazzaroni M.E."/>
            <person name="Riano-Pachon D.M."/>
            <person name="Reginatto V."/>
        </authorList>
    </citation>
    <scope>NUCLEOTIDE SEQUENCE [LARGE SCALE GENOMIC DNA]</scope>
    <source>
        <strain evidence="3 4">Br21</strain>
    </source>
</reference>
<dbReference type="InterPro" id="IPR011856">
    <property type="entry name" value="tRNA_endonuc-like_dom_sf"/>
</dbReference>
<dbReference type="InterPro" id="IPR053148">
    <property type="entry name" value="PD-DEXK-like_domain"/>
</dbReference>
<evidence type="ECO:0000259" key="2">
    <source>
        <dbReference type="Pfam" id="PF17761"/>
    </source>
</evidence>
<gene>
    <name evidence="3" type="ORF">CBEIBR21_17870</name>
</gene>
<dbReference type="PANTHER" id="PTHR30547">
    <property type="entry name" value="UNCHARACTERIZED PROTEIN YHCG-RELATED"/>
    <property type="match status" value="1"/>
</dbReference>
<dbReference type="EMBL" id="MWMH01000006">
    <property type="protein sequence ID" value="OOP72121.1"/>
    <property type="molecule type" value="Genomic_DNA"/>
</dbReference>
<feature type="domain" description="YhcG N-terminal" evidence="2">
    <location>
        <begin position="16"/>
        <end position="152"/>
    </location>
</feature>